<evidence type="ECO:0000313" key="2">
    <source>
        <dbReference type="Proteomes" id="UP000053719"/>
    </source>
</evidence>
<sequence>MSYYNVYYTRAKQWFDERIGETPSSTAYPIVLTQATSYASTIIARLGELEALYNSRSDEYAKIKKTYQQTYWDSEIEKVKAKYQVQFQAILDSLGSNILRIGADLLKYIGEKETQPITAEINAQLDALEKIDLLQADIDLYSKEFEGVPLAMKRLEKIAENKDLELKLGDYEDKYIAAWKVAQHLYEPYGYAKEFYGQNVTEDTLRWALVINRGHLVESVTEAVEKLRNLTQNNNNN</sequence>
<dbReference type="AlphaFoldDB" id="A0A0V8EC16"/>
<dbReference type="Proteomes" id="UP000053719">
    <property type="component" value="Unassembled WGS sequence"/>
</dbReference>
<evidence type="ECO:0000313" key="1">
    <source>
        <dbReference type="EMBL" id="KSU23177.1"/>
    </source>
</evidence>
<dbReference type="RefSeq" id="WP_058211339.1">
    <property type="nucleotide sequence ID" value="NZ_LKLU01000007.1"/>
</dbReference>
<organism evidence="1 2">
    <name type="scientific">Lactococcus lactis subsp. lactis</name>
    <name type="common">Streptococcus lactis</name>
    <dbReference type="NCBI Taxonomy" id="1360"/>
    <lineage>
        <taxon>Bacteria</taxon>
        <taxon>Bacillati</taxon>
        <taxon>Bacillota</taxon>
        <taxon>Bacilli</taxon>
        <taxon>Lactobacillales</taxon>
        <taxon>Streptococcaceae</taxon>
        <taxon>Lactococcus</taxon>
    </lineage>
</organism>
<reference evidence="2" key="1">
    <citation type="submission" date="2015-10" db="EMBL/GenBank/DDBJ databases">
        <title>Draft Genome Sequences of 11 Lactococcus lactis subspecies cremoris strains.</title>
        <authorList>
            <person name="Wels M."/>
            <person name="Backus L."/>
            <person name="Boekhorst J."/>
            <person name="Dijkstra A."/>
            <person name="Beerthuizen M."/>
            <person name="Kelly W."/>
            <person name="Siezen R."/>
            <person name="Bachmann H."/>
            <person name="Van Hijum S."/>
        </authorList>
    </citation>
    <scope>NUCLEOTIDE SEQUENCE [LARGE SCALE GENOMIC DNA]</scope>
    <source>
        <strain evidence="2">M20</strain>
    </source>
</reference>
<dbReference type="PATRIC" id="fig|1360.114.peg.277"/>
<comment type="caution">
    <text evidence="1">The sequence shown here is derived from an EMBL/GenBank/DDBJ whole genome shotgun (WGS) entry which is preliminary data.</text>
</comment>
<proteinExistence type="predicted"/>
<accession>A0A0V8EC16</accession>
<dbReference type="EMBL" id="LKLU01000007">
    <property type="protein sequence ID" value="KSU23177.1"/>
    <property type="molecule type" value="Genomic_DNA"/>
</dbReference>
<name>A0A0V8EC16_LACLL</name>
<gene>
    <name evidence="1" type="ORF">M20_0248</name>
</gene>
<protein>
    <submittedName>
        <fullName evidence="1">Uncharacterized protein</fullName>
    </submittedName>
</protein>